<feature type="coiled-coil region" evidence="7">
    <location>
        <begin position="87"/>
        <end position="114"/>
    </location>
</feature>
<feature type="transmembrane region" description="Helical" evidence="8">
    <location>
        <begin position="405"/>
        <end position="423"/>
    </location>
</feature>
<dbReference type="PANTHER" id="PTHR17613:SF14">
    <property type="entry name" value="DEMENTIN, ISOFORM H"/>
    <property type="match status" value="1"/>
</dbReference>
<evidence type="ECO:0000256" key="4">
    <source>
        <dbReference type="ARBA" id="ARBA00022989"/>
    </source>
</evidence>
<feature type="coiled-coil region" evidence="7">
    <location>
        <begin position="287"/>
        <end position="354"/>
    </location>
</feature>
<comment type="subcellular location">
    <subcellularLocation>
        <location evidence="1">Membrane</location>
    </subcellularLocation>
</comment>
<dbReference type="Pfam" id="PF10267">
    <property type="entry name" value="Tmemb_cc2"/>
    <property type="match status" value="1"/>
</dbReference>
<dbReference type="eggNOG" id="KOG3850">
    <property type="taxonomic scope" value="Eukaryota"/>
</dbReference>
<evidence type="ECO:0000256" key="6">
    <source>
        <dbReference type="ARBA" id="ARBA00023136"/>
    </source>
</evidence>
<dbReference type="PANTHER" id="PTHR17613">
    <property type="entry name" value="CEREBRAL PROTEIN-11-RELATED"/>
    <property type="match status" value="1"/>
</dbReference>
<feature type="transmembrane region" description="Helical" evidence="8">
    <location>
        <begin position="377"/>
        <end position="399"/>
    </location>
</feature>
<reference evidence="9" key="3">
    <citation type="submission" date="2025-09" db="UniProtKB">
        <authorList>
            <consortium name="Ensembl"/>
        </authorList>
    </citation>
    <scope>IDENTIFICATION</scope>
</reference>
<evidence type="ECO:0000256" key="5">
    <source>
        <dbReference type="ARBA" id="ARBA00023054"/>
    </source>
</evidence>
<evidence type="ECO:0000256" key="8">
    <source>
        <dbReference type="SAM" id="Phobius"/>
    </source>
</evidence>
<evidence type="ECO:0000256" key="2">
    <source>
        <dbReference type="ARBA" id="ARBA00008108"/>
    </source>
</evidence>
<dbReference type="GeneTree" id="ENSGT00940000169056"/>
<reference evidence="10" key="1">
    <citation type="submission" date="2003-08" db="EMBL/GenBank/DDBJ databases">
        <authorList>
            <person name="Birren B."/>
            <person name="Nusbaum C."/>
            <person name="Abebe A."/>
            <person name="Abouelleil A."/>
            <person name="Adekoya E."/>
            <person name="Ait-zahra M."/>
            <person name="Allen N."/>
            <person name="Allen T."/>
            <person name="An P."/>
            <person name="Anderson M."/>
            <person name="Anderson S."/>
            <person name="Arachchi H."/>
            <person name="Armbruster J."/>
            <person name="Bachantsang P."/>
            <person name="Baldwin J."/>
            <person name="Barry A."/>
            <person name="Bayul T."/>
            <person name="Blitshsteyn B."/>
            <person name="Bloom T."/>
            <person name="Blye J."/>
            <person name="Boguslavskiy L."/>
            <person name="Borowsky M."/>
            <person name="Boukhgalter B."/>
            <person name="Brunache A."/>
            <person name="Butler J."/>
            <person name="Calixte N."/>
            <person name="Calvo S."/>
            <person name="Camarata J."/>
            <person name="Campo K."/>
            <person name="Chang J."/>
            <person name="Cheshatsang Y."/>
            <person name="Citroen M."/>
            <person name="Collymore A."/>
            <person name="Considine T."/>
            <person name="Cook A."/>
            <person name="Cooke P."/>
            <person name="Corum B."/>
            <person name="Cuomo C."/>
            <person name="David R."/>
            <person name="Dawoe T."/>
            <person name="Degray S."/>
            <person name="Dodge S."/>
            <person name="Dooley K."/>
            <person name="Dorje P."/>
            <person name="Dorjee K."/>
            <person name="Dorris L."/>
            <person name="Duffey N."/>
            <person name="Dupes A."/>
            <person name="Elkins T."/>
            <person name="Engels R."/>
            <person name="Erickson J."/>
            <person name="Farina A."/>
            <person name="Faro S."/>
            <person name="Ferreira P."/>
            <person name="Fischer H."/>
            <person name="Fitzgerald M."/>
            <person name="Foley K."/>
            <person name="Gage D."/>
            <person name="Galagan J."/>
            <person name="Gearin G."/>
            <person name="Gnerre S."/>
            <person name="Gnirke A."/>
            <person name="Goyette A."/>
            <person name="Graham J."/>
            <person name="Grandbois E."/>
            <person name="Gyaltsen K."/>
            <person name="Hafez N."/>
            <person name="Hagopian D."/>
            <person name="Hagos B."/>
            <person name="Hall J."/>
            <person name="Hatcher B."/>
            <person name="Heller A."/>
            <person name="Higgins H."/>
            <person name="Honan T."/>
            <person name="Horn A."/>
            <person name="Houde N."/>
            <person name="Hughes L."/>
            <person name="Hulme W."/>
            <person name="Husby E."/>
            <person name="Iliev I."/>
            <person name="Jaffe D."/>
            <person name="Jones C."/>
            <person name="Kamal M."/>
            <person name="Kamat A."/>
            <person name="Kamvysselis M."/>
            <person name="Karlsson E."/>
            <person name="Kells C."/>
            <person name="Kieu A."/>
            <person name="Kisner P."/>
            <person name="Kodira C."/>
            <person name="Kulbokas E."/>
            <person name="Labutti K."/>
            <person name="Lama D."/>
            <person name="Landers T."/>
            <person name="Leger J."/>
            <person name="Levine S."/>
            <person name="Lewis D."/>
            <person name="Lewis T."/>
            <person name="Lindblad-toh K."/>
            <person name="Liu X."/>
            <person name="Lokyitsang T."/>
            <person name="Lokyitsang Y."/>
            <person name="Lucien O."/>
            <person name="Lui A."/>
            <person name="Ma L.J."/>
            <person name="Mabbitt R."/>
            <person name="Macdonald J."/>
            <person name="Maclean C."/>
            <person name="Major J."/>
            <person name="Manning J."/>
            <person name="Marabella R."/>
            <person name="Maru K."/>
            <person name="Matthews C."/>
            <person name="Mauceli E."/>
            <person name="Mccarthy M."/>
            <person name="Mcdonough S."/>
            <person name="Mcghee T."/>
            <person name="Meldrim J."/>
            <person name="Meneus L."/>
            <person name="Mesirov J."/>
            <person name="Mihalev A."/>
            <person name="Mihova T."/>
            <person name="Mikkelsen T."/>
            <person name="Mlenga V."/>
            <person name="Moru K."/>
            <person name="Mozes J."/>
            <person name="Mulrain L."/>
            <person name="Munson G."/>
            <person name="Naylor J."/>
            <person name="Newes C."/>
            <person name="Nguyen C."/>
            <person name="Nguyen N."/>
            <person name="Nguyen T."/>
            <person name="Nicol R."/>
            <person name="Nielsen C."/>
            <person name="Nizzari M."/>
            <person name="Norbu C."/>
            <person name="Norbu N."/>
            <person name="O'donnell P."/>
            <person name="Okoawo O."/>
            <person name="O'leary S."/>
            <person name="Omotosho B."/>
            <person name="O'neill K."/>
            <person name="Osman S."/>
            <person name="Parker S."/>
            <person name="Perrin D."/>
            <person name="Phunkhang P."/>
            <person name="Piqani B."/>
            <person name="Purcell S."/>
            <person name="Rachupka T."/>
            <person name="Ramasamy U."/>
            <person name="Rameau R."/>
            <person name="Ray V."/>
            <person name="Raymond C."/>
            <person name="Retta R."/>
            <person name="Richardson S."/>
            <person name="Rise C."/>
            <person name="Rodriguez J."/>
            <person name="Rogers J."/>
            <person name="Rogov P."/>
            <person name="Rutman M."/>
            <person name="Schupbach R."/>
            <person name="Seaman C."/>
            <person name="Settipalli S."/>
            <person name="Sharpe T."/>
            <person name="Sheridan J."/>
            <person name="Sherpa N."/>
            <person name="Shi J."/>
            <person name="Smirnov S."/>
            <person name="Smith C."/>
            <person name="Sougnez C."/>
            <person name="Spencer B."/>
            <person name="Stalker J."/>
            <person name="Stange-thomann N."/>
            <person name="Stavropoulos S."/>
            <person name="Stetson K."/>
            <person name="Stone C."/>
            <person name="Stone S."/>
            <person name="Stubbs M."/>
            <person name="Talamas J."/>
            <person name="Tchuinga P."/>
            <person name="Tenzing P."/>
            <person name="Tesfaye S."/>
            <person name="Theodore J."/>
            <person name="Thoulutsang Y."/>
            <person name="Topham K."/>
            <person name="Towey S."/>
            <person name="Tsamla T."/>
            <person name="Tsomo N."/>
            <person name="Vallee D."/>
            <person name="Vassiliev H."/>
            <person name="Venkataraman V."/>
            <person name="Vinson J."/>
            <person name="Vo A."/>
            <person name="Wade C."/>
            <person name="Wang S."/>
            <person name="Wangchuk T."/>
            <person name="Wangdi T."/>
            <person name="Whittaker C."/>
            <person name="Wilkinson J."/>
            <person name="Wu Y."/>
            <person name="Wyman D."/>
            <person name="Yadav S."/>
            <person name="Yang S."/>
            <person name="Yang X."/>
            <person name="Yeager S."/>
            <person name="Yee E."/>
            <person name="Young G."/>
            <person name="Zainoun J."/>
            <person name="Zembeck L."/>
            <person name="Zimmer A."/>
            <person name="Zody M."/>
            <person name="Lander E."/>
        </authorList>
    </citation>
    <scope>NUCLEOTIDE SEQUENCE [LARGE SCALE GENOMIC DNA]</scope>
</reference>
<dbReference type="Proteomes" id="UP000007875">
    <property type="component" value="Unassembled WGS sequence"/>
</dbReference>
<evidence type="ECO:0000313" key="9">
    <source>
        <dbReference type="Ensembl" id="ENSCSAVP00000004099.1"/>
    </source>
</evidence>
<dbReference type="Ensembl" id="ENSCSAVT00000004161.1">
    <property type="protein sequence ID" value="ENSCSAVP00000004099.1"/>
    <property type="gene ID" value="ENSCSAVG00000002415.1"/>
</dbReference>
<evidence type="ECO:0000256" key="1">
    <source>
        <dbReference type="ARBA" id="ARBA00004370"/>
    </source>
</evidence>
<keyword evidence="10" id="KW-1185">Reference proteome</keyword>
<dbReference type="GO" id="GO:0016020">
    <property type="term" value="C:membrane"/>
    <property type="evidence" value="ECO:0007669"/>
    <property type="project" value="UniProtKB-SubCell"/>
</dbReference>
<evidence type="ECO:0000256" key="7">
    <source>
        <dbReference type="SAM" id="Coils"/>
    </source>
</evidence>
<dbReference type="AlphaFoldDB" id="H2YFK1"/>
<keyword evidence="3 8" id="KW-0812">Transmembrane</keyword>
<evidence type="ECO:0000256" key="3">
    <source>
        <dbReference type="ARBA" id="ARBA00022692"/>
    </source>
</evidence>
<dbReference type="InterPro" id="IPR019394">
    <property type="entry name" value="TEX28/TMCC"/>
</dbReference>
<dbReference type="OMA" id="HPLIMEV"/>
<evidence type="ECO:0000313" key="10">
    <source>
        <dbReference type="Proteomes" id="UP000007875"/>
    </source>
</evidence>
<keyword evidence="5 7" id="KW-0175">Coiled coil</keyword>
<proteinExistence type="inferred from homology"/>
<organism evidence="9 10">
    <name type="scientific">Ciona savignyi</name>
    <name type="common">Pacific transparent sea squirt</name>
    <dbReference type="NCBI Taxonomy" id="51511"/>
    <lineage>
        <taxon>Eukaryota</taxon>
        <taxon>Metazoa</taxon>
        <taxon>Chordata</taxon>
        <taxon>Tunicata</taxon>
        <taxon>Ascidiacea</taxon>
        <taxon>Phlebobranchia</taxon>
        <taxon>Cionidae</taxon>
        <taxon>Ciona</taxon>
    </lineage>
</organism>
<name>H2YFK1_CIOSA</name>
<comment type="similarity">
    <text evidence="2">Belongs to the TEX28 family.</text>
</comment>
<protein>
    <submittedName>
        <fullName evidence="9">Uncharacterized protein</fullName>
    </submittedName>
</protein>
<dbReference type="FunCoup" id="H2YFK1">
    <property type="interactions" value="45"/>
</dbReference>
<accession>H2YFK1</accession>
<dbReference type="InParanoid" id="H2YFK1"/>
<keyword evidence="4 8" id="KW-1133">Transmembrane helix</keyword>
<reference evidence="9" key="2">
    <citation type="submission" date="2025-08" db="UniProtKB">
        <authorList>
            <consortium name="Ensembl"/>
        </authorList>
    </citation>
    <scope>IDENTIFICATION</scope>
</reference>
<dbReference type="GO" id="GO:0012505">
    <property type="term" value="C:endomembrane system"/>
    <property type="evidence" value="ECO:0007669"/>
    <property type="project" value="TreeGrafter"/>
</dbReference>
<keyword evidence="6 8" id="KW-0472">Membrane</keyword>
<sequence>GFKSYLITDTEINNTSYDVVDGSPALNEVQRTKQMVEHIQQKILKISEAIKLEQSTRDENVSEYLKLASNADKQQAARIKSVFEKKNQKSNATITQLKKKFDSYQRRLREVESSGVGGRQSKSALRDVGANLRDFSGGLVDGVKGGLSAGAIAFKPKDFASRLKSKFGSADNLSSLKFDEQEGDFLSTCNYSFIIADIRYGSADDVSSTSGSIDIGMAISNEDQAAHNSILSGPDSPISGGLNRRSDSQYVQSLFLNEWEEWKSMHQQCAGKWDEWKTSEQNITSYLQDERFRYERLEGQVNDLTELHQREISNLKQELFSMEEKMEYQARERARDMQEAIESCQTRLSKMELQQQQQLVSVDGLENATARALLGKLINLLLSVMAVLLVLVSTVSGLLKPLTRSPIRIASTIVAVGAIIITYKNW</sequence>